<sequence length="73" mass="8587">MRWVGNRRSFETSWPIDDTRVDADPLEERQRLMARRAALDAKNSCIEQAVHAKNKNTMHCHCRRKATKKHNQA</sequence>
<dbReference type="AlphaFoldDB" id="A0A2A6D2K3"/>
<evidence type="ECO:0000313" key="1">
    <source>
        <dbReference type="EnsemblMetazoa" id="PPA46030.1"/>
    </source>
</evidence>
<dbReference type="EnsemblMetazoa" id="PPA46030.1">
    <property type="protein sequence ID" value="PPA46030.1"/>
    <property type="gene ID" value="WBGene00284399"/>
</dbReference>
<evidence type="ECO:0000313" key="2">
    <source>
        <dbReference type="Proteomes" id="UP000005239"/>
    </source>
</evidence>
<reference evidence="1" key="2">
    <citation type="submission" date="2022-06" db="UniProtKB">
        <authorList>
            <consortium name="EnsemblMetazoa"/>
        </authorList>
    </citation>
    <scope>IDENTIFICATION</scope>
    <source>
        <strain evidence="1">PS312</strain>
    </source>
</reference>
<gene>
    <name evidence="1" type="primary">WBGene00284399</name>
</gene>
<name>A0A2A6D2K3_PRIPA</name>
<protein>
    <submittedName>
        <fullName evidence="1">Uncharacterized protein</fullName>
    </submittedName>
</protein>
<keyword evidence="2" id="KW-1185">Reference proteome</keyword>
<reference evidence="2" key="1">
    <citation type="journal article" date="2008" name="Nat. Genet.">
        <title>The Pristionchus pacificus genome provides a unique perspective on nematode lifestyle and parasitism.</title>
        <authorList>
            <person name="Dieterich C."/>
            <person name="Clifton S.W."/>
            <person name="Schuster L.N."/>
            <person name="Chinwalla A."/>
            <person name="Delehaunty K."/>
            <person name="Dinkelacker I."/>
            <person name="Fulton L."/>
            <person name="Fulton R."/>
            <person name="Godfrey J."/>
            <person name="Minx P."/>
            <person name="Mitreva M."/>
            <person name="Roeseler W."/>
            <person name="Tian H."/>
            <person name="Witte H."/>
            <person name="Yang S.P."/>
            <person name="Wilson R.K."/>
            <person name="Sommer R.J."/>
        </authorList>
    </citation>
    <scope>NUCLEOTIDE SEQUENCE [LARGE SCALE GENOMIC DNA]</scope>
    <source>
        <strain evidence="2">PS312</strain>
    </source>
</reference>
<organism evidence="1 2">
    <name type="scientific">Pristionchus pacificus</name>
    <name type="common">Parasitic nematode worm</name>
    <dbReference type="NCBI Taxonomy" id="54126"/>
    <lineage>
        <taxon>Eukaryota</taxon>
        <taxon>Metazoa</taxon>
        <taxon>Ecdysozoa</taxon>
        <taxon>Nematoda</taxon>
        <taxon>Chromadorea</taxon>
        <taxon>Rhabditida</taxon>
        <taxon>Rhabditina</taxon>
        <taxon>Diplogasteromorpha</taxon>
        <taxon>Diplogasteroidea</taxon>
        <taxon>Neodiplogasteridae</taxon>
        <taxon>Pristionchus</taxon>
    </lineage>
</organism>
<proteinExistence type="predicted"/>
<accession>A0A8R1V404</accession>
<dbReference type="Proteomes" id="UP000005239">
    <property type="component" value="Unassembled WGS sequence"/>
</dbReference>
<accession>A0A2A6D2K3</accession>